<sequence>MDSLNFSRRQMLKSSACGFGYMALAGLSAEAALKSASPLASKEPHFAPRAKRVIFLFMHGGPSHVDTFDYKPRLNKEDGQRLPFKAAKNIEKSSQENLRLMKSPWKFKQRGESGLWISELFDNVAEHADDLCVINSMHTNGQSHGQAVMKLHTGSDSLVRPSVGSWMVYGLGTENNNLPGFISICPSRGHGGVRNYGSAFLPAVFQGTAIGDADTKAKEAQIKFLANNSTSALEQRKQLSLLQAMNERHLKEVKVDNEIEGVINSYELAFRMQSEVPTLMDLSAETKEMHALYGIDDKTTENFGRQCLMARRFAEAGVRYIEVALGNNRWDQHSGLKSGHERNSQQVDKPIAGLLADLKQRGLLEDTLVVWGGEFGRTPIAQGKNGRDHNPQGYTMWLAGAGVKKGHVHGATDEYGYYATRDKVHIHDLHATLLHLMGMDHKRLTYRYAGRDFRLTDVYGEVVHEIMTS</sequence>
<dbReference type="RefSeq" id="WP_145181580.1">
    <property type="nucleotide sequence ID" value="NZ_CP036266.1"/>
</dbReference>
<dbReference type="Gene3D" id="3.40.720.10">
    <property type="entry name" value="Alkaline Phosphatase, subunit A"/>
    <property type="match status" value="1"/>
</dbReference>
<keyword evidence="2" id="KW-1185">Reference proteome</keyword>
<organism evidence="1 2">
    <name type="scientific">Gimesia chilikensis</name>
    <dbReference type="NCBI Taxonomy" id="2605989"/>
    <lineage>
        <taxon>Bacteria</taxon>
        <taxon>Pseudomonadati</taxon>
        <taxon>Planctomycetota</taxon>
        <taxon>Planctomycetia</taxon>
        <taxon>Planctomycetales</taxon>
        <taxon>Planctomycetaceae</taxon>
        <taxon>Gimesia</taxon>
    </lineage>
</organism>
<dbReference type="SUPFAM" id="SSF53649">
    <property type="entry name" value="Alkaline phosphatase-like"/>
    <property type="match status" value="1"/>
</dbReference>
<dbReference type="AlphaFoldDB" id="A0A517PK41"/>
<accession>A0A517PK41</accession>
<evidence type="ECO:0000313" key="1">
    <source>
        <dbReference type="EMBL" id="QDT19752.1"/>
    </source>
</evidence>
<dbReference type="PANTHER" id="PTHR43737">
    <property type="entry name" value="BLL7424 PROTEIN"/>
    <property type="match status" value="1"/>
</dbReference>
<dbReference type="InterPro" id="IPR010869">
    <property type="entry name" value="DUF1501"/>
</dbReference>
<dbReference type="PANTHER" id="PTHR43737:SF1">
    <property type="entry name" value="DUF1501 DOMAIN-CONTAINING PROTEIN"/>
    <property type="match status" value="1"/>
</dbReference>
<name>A0A517PK41_9PLAN</name>
<dbReference type="Pfam" id="PF07394">
    <property type="entry name" value="DUF1501"/>
    <property type="match status" value="1"/>
</dbReference>
<dbReference type="EMBL" id="CP036266">
    <property type="protein sequence ID" value="QDT19752.1"/>
    <property type="molecule type" value="Genomic_DNA"/>
</dbReference>
<dbReference type="PROSITE" id="PS51318">
    <property type="entry name" value="TAT"/>
    <property type="match status" value="1"/>
</dbReference>
<dbReference type="InterPro" id="IPR017850">
    <property type="entry name" value="Alkaline_phosphatase_core_sf"/>
</dbReference>
<evidence type="ECO:0000313" key="2">
    <source>
        <dbReference type="Proteomes" id="UP000320421"/>
    </source>
</evidence>
<evidence type="ECO:0008006" key="3">
    <source>
        <dbReference type="Google" id="ProtNLM"/>
    </source>
</evidence>
<proteinExistence type="predicted"/>
<dbReference type="InterPro" id="IPR006311">
    <property type="entry name" value="TAT_signal"/>
</dbReference>
<protein>
    <recommendedName>
        <fullName evidence="3">DUF1501 domain-containing protein</fullName>
    </recommendedName>
</protein>
<gene>
    <name evidence="1" type="ORF">HG66A1_15200</name>
</gene>
<reference evidence="1 2" key="1">
    <citation type="submission" date="2019-02" db="EMBL/GenBank/DDBJ databases">
        <title>Deep-cultivation of Planctomycetes and their phenomic and genomic characterization uncovers novel biology.</title>
        <authorList>
            <person name="Wiegand S."/>
            <person name="Jogler M."/>
            <person name="Boedeker C."/>
            <person name="Pinto D."/>
            <person name="Vollmers J."/>
            <person name="Rivas-Marin E."/>
            <person name="Kohn T."/>
            <person name="Peeters S.H."/>
            <person name="Heuer A."/>
            <person name="Rast P."/>
            <person name="Oberbeckmann S."/>
            <person name="Bunk B."/>
            <person name="Jeske O."/>
            <person name="Meyerdierks A."/>
            <person name="Storesund J.E."/>
            <person name="Kallscheuer N."/>
            <person name="Luecker S."/>
            <person name="Lage O.M."/>
            <person name="Pohl T."/>
            <person name="Merkel B.J."/>
            <person name="Hornburger P."/>
            <person name="Mueller R.-W."/>
            <person name="Bruemmer F."/>
            <person name="Labrenz M."/>
            <person name="Spormann A.M."/>
            <person name="Op den Camp H."/>
            <person name="Overmann J."/>
            <person name="Amann R."/>
            <person name="Jetten M.S.M."/>
            <person name="Mascher T."/>
            <person name="Medema M.H."/>
            <person name="Devos D.P."/>
            <person name="Kaster A.-K."/>
            <person name="Ovreas L."/>
            <person name="Rohde M."/>
            <person name="Galperin M.Y."/>
            <person name="Jogler C."/>
        </authorList>
    </citation>
    <scope>NUCLEOTIDE SEQUENCE [LARGE SCALE GENOMIC DNA]</scope>
    <source>
        <strain evidence="1 2">HG66A1</strain>
    </source>
</reference>
<dbReference type="OrthoDB" id="127333at2"/>
<dbReference type="Proteomes" id="UP000320421">
    <property type="component" value="Chromosome"/>
</dbReference>